<evidence type="ECO:0000256" key="1">
    <source>
        <dbReference type="SAM" id="Coils"/>
    </source>
</evidence>
<dbReference type="Proteomes" id="UP000563094">
    <property type="component" value="Unassembled WGS sequence"/>
</dbReference>
<reference evidence="3 4" key="1">
    <citation type="submission" date="2020-08" db="EMBL/GenBank/DDBJ databases">
        <title>Genomic Encyclopedia of Type Strains, Phase IV (KMG-IV): sequencing the most valuable type-strain genomes for metagenomic binning, comparative biology and taxonomic classification.</title>
        <authorList>
            <person name="Goeker M."/>
        </authorList>
    </citation>
    <scope>NUCLEOTIDE SEQUENCE [LARGE SCALE GENOMIC DNA]</scope>
    <source>
        <strain evidence="3 4">DSM 29854</strain>
    </source>
</reference>
<protein>
    <recommendedName>
        <fullName evidence="5">Lipoprotein</fullName>
    </recommendedName>
</protein>
<evidence type="ECO:0000313" key="4">
    <source>
        <dbReference type="Proteomes" id="UP000563094"/>
    </source>
</evidence>
<evidence type="ECO:0000256" key="2">
    <source>
        <dbReference type="SAM" id="SignalP"/>
    </source>
</evidence>
<keyword evidence="4" id="KW-1185">Reference proteome</keyword>
<dbReference type="EMBL" id="JACJIQ010000012">
    <property type="protein sequence ID" value="MBA9078329.1"/>
    <property type="molecule type" value="Genomic_DNA"/>
</dbReference>
<name>A0A839GND7_9BACT</name>
<dbReference type="RefSeq" id="WP_182513590.1">
    <property type="nucleotide sequence ID" value="NZ_JACJIQ010000012.1"/>
</dbReference>
<sequence length="243" mass="28680">MKKLLLLFLSMACFALESCQPNPEELNKESESLLDSARKYFAEGNLDSATIMAKRAQSKYEHLIKDKNRATPFLEDLENYQSVDFKKDAFYNMTREQYDSLKKGFFVKKYLNDSLLNMAFIGALYKDKAQWANIQNKKKDEEIAEAKAEAERINTLRAEGKVKRKSLEGELRNAFLDQGLDIKVKVTGKENDRLILTYVLFNDVWFRRFEKEGLFDGWHEQGFNRVDLKDGYNRYHKWTYWEK</sequence>
<feature type="coiled-coil region" evidence="1">
    <location>
        <begin position="129"/>
        <end position="159"/>
    </location>
</feature>
<keyword evidence="2" id="KW-0732">Signal</keyword>
<evidence type="ECO:0008006" key="5">
    <source>
        <dbReference type="Google" id="ProtNLM"/>
    </source>
</evidence>
<keyword evidence="1" id="KW-0175">Coiled coil</keyword>
<dbReference type="AlphaFoldDB" id="A0A839GND7"/>
<evidence type="ECO:0000313" key="3">
    <source>
        <dbReference type="EMBL" id="MBA9078329.1"/>
    </source>
</evidence>
<proteinExistence type="predicted"/>
<organism evidence="3 4">
    <name type="scientific">Rufibacter quisquiliarum</name>
    <dbReference type="NCBI Taxonomy" id="1549639"/>
    <lineage>
        <taxon>Bacteria</taxon>
        <taxon>Pseudomonadati</taxon>
        <taxon>Bacteroidota</taxon>
        <taxon>Cytophagia</taxon>
        <taxon>Cytophagales</taxon>
        <taxon>Hymenobacteraceae</taxon>
        <taxon>Rufibacter</taxon>
    </lineage>
</organism>
<feature type="signal peptide" evidence="2">
    <location>
        <begin position="1"/>
        <end position="15"/>
    </location>
</feature>
<gene>
    <name evidence="3" type="ORF">FHS90_003055</name>
</gene>
<accession>A0A839GND7</accession>
<comment type="caution">
    <text evidence="3">The sequence shown here is derived from an EMBL/GenBank/DDBJ whole genome shotgun (WGS) entry which is preliminary data.</text>
</comment>
<feature type="chain" id="PRO_5032309323" description="Lipoprotein" evidence="2">
    <location>
        <begin position="16"/>
        <end position="243"/>
    </location>
</feature>